<reference evidence="2" key="1">
    <citation type="submission" date="2020-02" db="EMBL/GenBank/DDBJ databases">
        <authorList>
            <person name="Meier V. D."/>
        </authorList>
    </citation>
    <scope>NUCLEOTIDE SEQUENCE</scope>
    <source>
        <strain evidence="2">AVDCRST_MAG76</strain>
    </source>
</reference>
<evidence type="ECO:0000313" key="2">
    <source>
        <dbReference type="EMBL" id="CAA9237822.1"/>
    </source>
</evidence>
<feature type="compositionally biased region" description="Basic and acidic residues" evidence="1">
    <location>
        <begin position="134"/>
        <end position="143"/>
    </location>
</feature>
<organism evidence="2">
    <name type="scientific">uncultured Acidimicrobiales bacterium</name>
    <dbReference type="NCBI Taxonomy" id="310071"/>
    <lineage>
        <taxon>Bacteria</taxon>
        <taxon>Bacillati</taxon>
        <taxon>Actinomycetota</taxon>
        <taxon>Acidimicrobiia</taxon>
        <taxon>Acidimicrobiales</taxon>
        <taxon>environmental samples</taxon>
    </lineage>
</organism>
<feature type="region of interest" description="Disordered" evidence="1">
    <location>
        <begin position="1"/>
        <end position="143"/>
    </location>
</feature>
<gene>
    <name evidence="2" type="ORF">AVDCRST_MAG76-1600</name>
</gene>
<evidence type="ECO:0000256" key="1">
    <source>
        <dbReference type="SAM" id="MobiDB-lite"/>
    </source>
</evidence>
<feature type="compositionally biased region" description="Basic and acidic residues" evidence="1">
    <location>
        <begin position="14"/>
        <end position="37"/>
    </location>
</feature>
<dbReference type="AlphaFoldDB" id="A0A6J4HZV5"/>
<dbReference type="EMBL" id="CADCSZ010000097">
    <property type="protein sequence ID" value="CAA9237822.1"/>
    <property type="molecule type" value="Genomic_DNA"/>
</dbReference>
<feature type="compositionally biased region" description="Basic and acidic residues" evidence="1">
    <location>
        <begin position="110"/>
        <end position="120"/>
    </location>
</feature>
<feature type="compositionally biased region" description="Low complexity" evidence="1">
    <location>
        <begin position="1"/>
        <end position="11"/>
    </location>
</feature>
<name>A0A6J4HZV5_9ACTN</name>
<sequence length="143" mass="14964">GDHLPAGPAPARGGGRDPHRADGRPRPHRLGRAERPVGRPRPGLDGAAGHLQRRRVGRGGAPTGRAALRRRRPDDPAGRPGPRQVVSRCPGRARPGRPDPAPKPVAAATGDRRGLPDRPLRRTSGLLQAGGGRRGGDRGGDQL</sequence>
<feature type="non-terminal residue" evidence="2">
    <location>
        <position position="143"/>
    </location>
</feature>
<protein>
    <submittedName>
        <fullName evidence="2">Uncharacterized protein</fullName>
    </submittedName>
</protein>
<feature type="compositionally biased region" description="Low complexity" evidence="1">
    <location>
        <begin position="78"/>
        <end position="93"/>
    </location>
</feature>
<feature type="non-terminal residue" evidence="2">
    <location>
        <position position="1"/>
    </location>
</feature>
<proteinExistence type="predicted"/>
<accession>A0A6J4HZV5</accession>